<sequence length="177" mass="20438">MRRWLERRVPPNLDVDDIIHEAYVVLGRLENVDEIRSARSYFYSVANSVMLQQLRRAKAVPIDHLTVIDELEIASTDPLPDKRVQDRQELDLVMDAIEQLSPKCREVFVLRKVHGFSQKEIAARLQIAESTVEKHVIKGIRELMQIFGRGGKSALKTSTGSRTRKAEEQDERYISRN</sequence>
<evidence type="ECO:0000256" key="3">
    <source>
        <dbReference type="ARBA" id="ARBA00023082"/>
    </source>
</evidence>
<comment type="similarity">
    <text evidence="1">Belongs to the sigma-70 factor family. ECF subfamily.</text>
</comment>
<keyword evidence="4" id="KW-0804">Transcription</keyword>
<dbReference type="PANTHER" id="PTHR43133:SF63">
    <property type="entry name" value="RNA POLYMERASE SIGMA FACTOR FECI-RELATED"/>
    <property type="match status" value="1"/>
</dbReference>
<feature type="domain" description="RNA polymerase sigma factor 70 region 4 type 2" evidence="7">
    <location>
        <begin position="91"/>
        <end position="136"/>
    </location>
</feature>
<reference evidence="8" key="1">
    <citation type="journal article" date="2014" name="Int. J. Syst. Evol. Microbiol.">
        <title>Complete genome sequence of Corynebacterium casei LMG S-19264T (=DSM 44701T), isolated from a smear-ripened cheese.</title>
        <authorList>
            <consortium name="US DOE Joint Genome Institute (JGI-PGF)"/>
            <person name="Walter F."/>
            <person name="Albersmeier A."/>
            <person name="Kalinowski J."/>
            <person name="Ruckert C."/>
        </authorList>
    </citation>
    <scope>NUCLEOTIDE SEQUENCE</scope>
    <source>
        <strain evidence="8">CGMCC 1.15360</strain>
    </source>
</reference>
<evidence type="ECO:0000256" key="4">
    <source>
        <dbReference type="ARBA" id="ARBA00023163"/>
    </source>
</evidence>
<dbReference type="InterPro" id="IPR036388">
    <property type="entry name" value="WH-like_DNA-bd_sf"/>
</dbReference>
<dbReference type="NCBIfam" id="TIGR02937">
    <property type="entry name" value="sigma70-ECF"/>
    <property type="match status" value="1"/>
</dbReference>
<evidence type="ECO:0000256" key="2">
    <source>
        <dbReference type="ARBA" id="ARBA00023015"/>
    </source>
</evidence>
<comment type="caution">
    <text evidence="8">The sequence shown here is derived from an EMBL/GenBank/DDBJ whole genome shotgun (WGS) entry which is preliminary data.</text>
</comment>
<dbReference type="InterPro" id="IPR013249">
    <property type="entry name" value="RNA_pol_sigma70_r4_t2"/>
</dbReference>
<evidence type="ECO:0000259" key="7">
    <source>
        <dbReference type="Pfam" id="PF08281"/>
    </source>
</evidence>
<dbReference type="Pfam" id="PF08281">
    <property type="entry name" value="Sigma70_r4_2"/>
    <property type="match status" value="1"/>
</dbReference>
<dbReference type="InterPro" id="IPR013325">
    <property type="entry name" value="RNA_pol_sigma_r2"/>
</dbReference>
<reference evidence="8" key="2">
    <citation type="submission" date="2020-09" db="EMBL/GenBank/DDBJ databases">
        <authorList>
            <person name="Sun Q."/>
            <person name="Zhou Y."/>
        </authorList>
    </citation>
    <scope>NUCLEOTIDE SEQUENCE</scope>
    <source>
        <strain evidence="8">CGMCC 1.15360</strain>
    </source>
</reference>
<dbReference type="AlphaFoldDB" id="A0A917DUS1"/>
<dbReference type="PANTHER" id="PTHR43133">
    <property type="entry name" value="RNA POLYMERASE ECF-TYPE SIGMA FACTO"/>
    <property type="match status" value="1"/>
</dbReference>
<accession>A0A917DUS1</accession>
<evidence type="ECO:0000256" key="1">
    <source>
        <dbReference type="ARBA" id="ARBA00010641"/>
    </source>
</evidence>
<dbReference type="CDD" id="cd06171">
    <property type="entry name" value="Sigma70_r4"/>
    <property type="match status" value="1"/>
</dbReference>
<dbReference type="Proteomes" id="UP000612349">
    <property type="component" value="Unassembled WGS sequence"/>
</dbReference>
<keyword evidence="2" id="KW-0805">Transcription regulation</keyword>
<dbReference type="InterPro" id="IPR039425">
    <property type="entry name" value="RNA_pol_sigma-70-like"/>
</dbReference>
<dbReference type="Pfam" id="PF04542">
    <property type="entry name" value="Sigma70_r2"/>
    <property type="match status" value="1"/>
</dbReference>
<evidence type="ECO:0000313" key="9">
    <source>
        <dbReference type="Proteomes" id="UP000612349"/>
    </source>
</evidence>
<feature type="compositionally biased region" description="Basic and acidic residues" evidence="5">
    <location>
        <begin position="164"/>
        <end position="177"/>
    </location>
</feature>
<dbReference type="InterPro" id="IPR014284">
    <property type="entry name" value="RNA_pol_sigma-70_dom"/>
</dbReference>
<dbReference type="Gene3D" id="1.10.10.10">
    <property type="entry name" value="Winged helix-like DNA-binding domain superfamily/Winged helix DNA-binding domain"/>
    <property type="match status" value="1"/>
</dbReference>
<dbReference type="SUPFAM" id="SSF88946">
    <property type="entry name" value="Sigma2 domain of RNA polymerase sigma factors"/>
    <property type="match status" value="1"/>
</dbReference>
<dbReference type="InterPro" id="IPR013324">
    <property type="entry name" value="RNA_pol_sigma_r3/r4-like"/>
</dbReference>
<dbReference type="SUPFAM" id="SSF88659">
    <property type="entry name" value="Sigma3 and sigma4 domains of RNA polymerase sigma factors"/>
    <property type="match status" value="1"/>
</dbReference>
<dbReference type="GO" id="GO:0000428">
    <property type="term" value="C:DNA-directed RNA polymerase complex"/>
    <property type="evidence" value="ECO:0007669"/>
    <property type="project" value="UniProtKB-KW"/>
</dbReference>
<dbReference type="GO" id="GO:0006352">
    <property type="term" value="P:DNA-templated transcription initiation"/>
    <property type="evidence" value="ECO:0007669"/>
    <property type="project" value="InterPro"/>
</dbReference>
<evidence type="ECO:0000256" key="5">
    <source>
        <dbReference type="SAM" id="MobiDB-lite"/>
    </source>
</evidence>
<dbReference type="InterPro" id="IPR007627">
    <property type="entry name" value="RNA_pol_sigma70_r2"/>
</dbReference>
<name>A0A917DUS1_9SPHN</name>
<dbReference type="EMBL" id="BMIP01000003">
    <property type="protein sequence ID" value="GGD69084.1"/>
    <property type="molecule type" value="Genomic_DNA"/>
</dbReference>
<keyword evidence="3" id="KW-0731">Sigma factor</keyword>
<evidence type="ECO:0000313" key="8">
    <source>
        <dbReference type="EMBL" id="GGD69084.1"/>
    </source>
</evidence>
<keyword evidence="9" id="KW-1185">Reference proteome</keyword>
<evidence type="ECO:0000259" key="6">
    <source>
        <dbReference type="Pfam" id="PF04542"/>
    </source>
</evidence>
<organism evidence="8 9">
    <name type="scientific">Croceicoccus mobilis</name>
    <dbReference type="NCBI Taxonomy" id="1703339"/>
    <lineage>
        <taxon>Bacteria</taxon>
        <taxon>Pseudomonadati</taxon>
        <taxon>Pseudomonadota</taxon>
        <taxon>Alphaproteobacteria</taxon>
        <taxon>Sphingomonadales</taxon>
        <taxon>Erythrobacteraceae</taxon>
        <taxon>Croceicoccus</taxon>
    </lineage>
</organism>
<keyword evidence="8" id="KW-0240">DNA-directed RNA polymerase</keyword>
<dbReference type="GO" id="GO:0003677">
    <property type="term" value="F:DNA binding"/>
    <property type="evidence" value="ECO:0007669"/>
    <property type="project" value="InterPro"/>
</dbReference>
<dbReference type="Gene3D" id="1.10.1740.10">
    <property type="match status" value="1"/>
</dbReference>
<feature type="region of interest" description="Disordered" evidence="5">
    <location>
        <begin position="153"/>
        <end position="177"/>
    </location>
</feature>
<gene>
    <name evidence="8" type="ORF">GCM10010990_18290</name>
</gene>
<protein>
    <submittedName>
        <fullName evidence="8">DNA-directed RNA polymerase sigma-70 factor</fullName>
    </submittedName>
</protein>
<proteinExistence type="inferred from homology"/>
<feature type="domain" description="RNA polymerase sigma-70 region 2" evidence="6">
    <location>
        <begin position="2"/>
        <end position="58"/>
    </location>
</feature>
<dbReference type="GO" id="GO:0016987">
    <property type="term" value="F:sigma factor activity"/>
    <property type="evidence" value="ECO:0007669"/>
    <property type="project" value="UniProtKB-KW"/>
</dbReference>